<dbReference type="Gene3D" id="1.10.357.10">
    <property type="entry name" value="Tetracycline Repressor, domain 2"/>
    <property type="match status" value="1"/>
</dbReference>
<dbReference type="PANTHER" id="PTHR30055">
    <property type="entry name" value="HTH-TYPE TRANSCRIPTIONAL REGULATOR RUTR"/>
    <property type="match status" value="1"/>
</dbReference>
<organism evidence="4 5">
    <name type="scientific">Deinococcus wulumuqiensis</name>
    <dbReference type="NCBI Taxonomy" id="980427"/>
    <lineage>
        <taxon>Bacteria</taxon>
        <taxon>Thermotogati</taxon>
        <taxon>Deinococcota</taxon>
        <taxon>Deinococci</taxon>
        <taxon>Deinococcales</taxon>
        <taxon>Deinococcaceae</taxon>
        <taxon>Deinococcus</taxon>
    </lineage>
</organism>
<evidence type="ECO:0000256" key="1">
    <source>
        <dbReference type="ARBA" id="ARBA00023125"/>
    </source>
</evidence>
<proteinExistence type="predicted"/>
<dbReference type="InterPro" id="IPR050109">
    <property type="entry name" value="HTH-type_TetR-like_transc_reg"/>
</dbReference>
<dbReference type="Pfam" id="PF00440">
    <property type="entry name" value="TetR_N"/>
    <property type="match status" value="1"/>
</dbReference>
<dbReference type="SUPFAM" id="SSF46689">
    <property type="entry name" value="Homeodomain-like"/>
    <property type="match status" value="1"/>
</dbReference>
<feature type="domain" description="HTH tetR-type" evidence="3">
    <location>
        <begin position="11"/>
        <end position="71"/>
    </location>
</feature>
<evidence type="ECO:0000256" key="2">
    <source>
        <dbReference type="PROSITE-ProRule" id="PRU00335"/>
    </source>
</evidence>
<protein>
    <submittedName>
        <fullName evidence="4">TetR/AcrR family transcriptional regulator</fullName>
    </submittedName>
</protein>
<dbReference type="EMBL" id="CP031158">
    <property type="protein sequence ID" value="AXG99379.1"/>
    <property type="molecule type" value="Genomic_DNA"/>
</dbReference>
<dbReference type="PROSITE" id="PS50977">
    <property type="entry name" value="HTH_TETR_2"/>
    <property type="match status" value="1"/>
</dbReference>
<dbReference type="RefSeq" id="WP_114672212.1">
    <property type="nucleotide sequence ID" value="NZ_CALTYN010000020.1"/>
</dbReference>
<reference evidence="4 5" key="1">
    <citation type="submission" date="2018-07" db="EMBL/GenBank/DDBJ databases">
        <title>Complete Genome and Methylome Analysis of Deinococcus wulumuqiensis NEB 479.</title>
        <authorList>
            <person name="Fomenkov A."/>
            <person name="Luyten Y."/>
            <person name="Vincze T."/>
            <person name="Anton B.P."/>
            <person name="Clark T."/>
            <person name="Roberts R.J."/>
            <person name="Morgan R.D."/>
        </authorList>
    </citation>
    <scope>NUCLEOTIDE SEQUENCE [LARGE SCALE GENOMIC DNA]</scope>
    <source>
        <strain evidence="4 5">NEB 479</strain>
    </source>
</reference>
<dbReference type="PRINTS" id="PR00455">
    <property type="entry name" value="HTHTETR"/>
</dbReference>
<dbReference type="GO" id="GO:0003700">
    <property type="term" value="F:DNA-binding transcription factor activity"/>
    <property type="evidence" value="ECO:0007669"/>
    <property type="project" value="TreeGrafter"/>
</dbReference>
<feature type="DNA-binding region" description="H-T-H motif" evidence="2">
    <location>
        <begin position="34"/>
        <end position="53"/>
    </location>
</feature>
<evidence type="ECO:0000259" key="3">
    <source>
        <dbReference type="PROSITE" id="PS50977"/>
    </source>
</evidence>
<dbReference type="STRING" id="1288484.GCA_000348665_01943"/>
<evidence type="ECO:0000313" key="5">
    <source>
        <dbReference type="Proteomes" id="UP000253744"/>
    </source>
</evidence>
<dbReference type="PANTHER" id="PTHR30055:SF184">
    <property type="entry name" value="HTH-TYPE TRANSCRIPTIONAL REGULATOR ETHR"/>
    <property type="match status" value="1"/>
</dbReference>
<sequence>MPEPRRRLSADVRREQILEVASQLFIEQGFENIKMADIAERLQTSRPNIYTYYPSTEAILDTLLERRVAEWLQEIDRRVAEDSLFPPEQLLAALLEHRELLLLLHSGGGPHFQARRQRVLDSLDRQTIDYLPPEISAAHPDLILMQRTLVLSIAHELLLNPDYDREQVGRLMSVMLFSAYESRVPDIAERIRQHHSRA</sequence>
<keyword evidence="1 2" id="KW-0238">DNA-binding</keyword>
<gene>
    <name evidence="4" type="ORF">DVJ83_09770</name>
</gene>
<evidence type="ECO:0000313" key="4">
    <source>
        <dbReference type="EMBL" id="AXG99379.1"/>
    </source>
</evidence>
<dbReference type="Proteomes" id="UP000253744">
    <property type="component" value="Chromosome"/>
</dbReference>
<dbReference type="AlphaFoldDB" id="A0A345II57"/>
<dbReference type="GO" id="GO:0000976">
    <property type="term" value="F:transcription cis-regulatory region binding"/>
    <property type="evidence" value="ECO:0007669"/>
    <property type="project" value="TreeGrafter"/>
</dbReference>
<accession>A0A345II57</accession>
<dbReference type="InterPro" id="IPR009057">
    <property type="entry name" value="Homeodomain-like_sf"/>
</dbReference>
<name>A0A345II57_9DEIO</name>
<dbReference type="KEGG" id="dwu:DVJ83_09770"/>
<dbReference type="InterPro" id="IPR001647">
    <property type="entry name" value="HTH_TetR"/>
</dbReference>